<dbReference type="RefSeq" id="WP_011139758.1">
    <property type="nucleotide sequence ID" value="NC_005090.1"/>
</dbReference>
<evidence type="ECO:0000256" key="3">
    <source>
        <dbReference type="ARBA" id="ARBA00023237"/>
    </source>
</evidence>
<evidence type="ECO:0000313" key="6">
    <source>
        <dbReference type="Proteomes" id="UP000000422"/>
    </source>
</evidence>
<accession>Q7MQV7</accession>
<dbReference type="HOGENOM" id="CLU_081544_0_0_7"/>
<sequence length="217" mass="25932">MKPLVNLSLALALALTFWGCSQKSDEAKEYNKPADYWYQRMLREIRASDLEKADDMFASLQSEHINSPLVPEAMLILGRAHMDDREYVLAEFYFEEYLKRFGTSENADFIGYLKLQANFFAFSRETLNQQLLLDSIDEVEEYIKKYPYSRYKPYADTMLLKLHLANLHLNKEIARIYTIQGKEEAAENYRERFKHHWLKEIVSKEPDMPWYRQLFNW</sequence>
<feature type="domain" description="Outer membrane lipoprotein BamD-like" evidence="4">
    <location>
        <begin position="33"/>
        <end position="186"/>
    </location>
</feature>
<keyword evidence="2" id="KW-0472">Membrane</keyword>
<evidence type="ECO:0000259" key="4">
    <source>
        <dbReference type="Pfam" id="PF13525"/>
    </source>
</evidence>
<keyword evidence="3" id="KW-0998">Cell outer membrane</keyword>
<dbReference type="InterPro" id="IPR011990">
    <property type="entry name" value="TPR-like_helical_dom_sf"/>
</dbReference>
<dbReference type="Gene3D" id="1.25.40.10">
    <property type="entry name" value="Tetratricopeptide repeat domain"/>
    <property type="match status" value="1"/>
</dbReference>
<dbReference type="InterPro" id="IPR039565">
    <property type="entry name" value="BamD-like"/>
</dbReference>
<gene>
    <name evidence="5" type="ordered locus">WS1973</name>
</gene>
<dbReference type="HAMAP" id="MF_00922">
    <property type="entry name" value="OM_assembly_BamD"/>
    <property type="match status" value="1"/>
</dbReference>
<dbReference type="STRING" id="273121.WS1973"/>
<organism evidence="6">
    <name type="scientific">Wolinella succinogenes (strain ATCC 29543 / DSM 1740 / CCUG 13145 / JCM 31913 / LMG 7466 / NCTC 11488 / FDC 602W)</name>
    <name type="common">Vibrio succinogenes</name>
    <dbReference type="NCBI Taxonomy" id="273121"/>
    <lineage>
        <taxon>Bacteria</taxon>
        <taxon>Pseudomonadati</taxon>
        <taxon>Campylobacterota</taxon>
        <taxon>Epsilonproteobacteria</taxon>
        <taxon>Campylobacterales</taxon>
        <taxon>Helicobacteraceae</taxon>
        <taxon>Wolinella</taxon>
    </lineage>
</organism>
<protein>
    <recommendedName>
        <fullName evidence="4">Outer membrane lipoprotein BamD-like domain-containing protein</fullName>
    </recommendedName>
</protein>
<name>Q7MQV7_WOLSU</name>
<keyword evidence="1" id="KW-0732">Signal</keyword>
<dbReference type="EMBL" id="BX571662">
    <property type="protein sequence ID" value="CAE10976.1"/>
    <property type="molecule type" value="Genomic_DNA"/>
</dbReference>
<dbReference type="eggNOG" id="COG4105">
    <property type="taxonomic scope" value="Bacteria"/>
</dbReference>
<dbReference type="InterPro" id="IPR017689">
    <property type="entry name" value="BamD"/>
</dbReference>
<evidence type="ECO:0000256" key="1">
    <source>
        <dbReference type="ARBA" id="ARBA00022729"/>
    </source>
</evidence>
<evidence type="ECO:0000313" key="5">
    <source>
        <dbReference type="EMBL" id="CAE10976.1"/>
    </source>
</evidence>
<dbReference type="Proteomes" id="UP000000422">
    <property type="component" value="Chromosome"/>
</dbReference>
<reference evidence="5 6" key="1">
    <citation type="journal article" date="2003" name="Proc. Natl. Acad. Sci. U.S.A.">
        <title>Complete genome sequence and analysis of Wolinella succinogenes.</title>
        <authorList>
            <person name="Baar C."/>
            <person name="Eppinger M."/>
            <person name="Raddatz G."/>
            <person name="Simon JM."/>
            <person name="Lanz C."/>
            <person name="Klimmek O."/>
            <person name="Nandakumar R."/>
            <person name="Gross R."/>
            <person name="Rosinus A."/>
            <person name="Keller H."/>
            <person name="Jagtap P."/>
            <person name="Linke B."/>
            <person name="Meyer F."/>
            <person name="Lederer H."/>
            <person name="Schuster S.C."/>
        </authorList>
    </citation>
    <scope>NUCLEOTIDE SEQUENCE [LARGE SCALE GENOMIC DNA]</scope>
    <source>
        <strain evidence="6">ATCC 29543 / DSM 1740 / CCUG 13145 / JCM 31913 / LMG 7466 / NCTC 11488 / FDC 602W</strain>
    </source>
</reference>
<dbReference type="AlphaFoldDB" id="Q7MQV7"/>
<evidence type="ECO:0000256" key="2">
    <source>
        <dbReference type="ARBA" id="ARBA00023136"/>
    </source>
</evidence>
<dbReference type="NCBIfam" id="TIGR03302">
    <property type="entry name" value="OM_YfiO"/>
    <property type="match status" value="1"/>
</dbReference>
<proteinExistence type="inferred from homology"/>
<dbReference type="Pfam" id="PF13525">
    <property type="entry name" value="YfiO"/>
    <property type="match status" value="1"/>
</dbReference>
<keyword evidence="6" id="KW-1185">Reference proteome</keyword>
<dbReference type="KEGG" id="wsu:WS1973"/>